<dbReference type="PANTHER" id="PTHR45566">
    <property type="entry name" value="HTH-TYPE TRANSCRIPTIONAL REGULATOR YHJB-RELATED"/>
    <property type="match status" value="1"/>
</dbReference>
<keyword evidence="2" id="KW-0238">DNA-binding</keyword>
<evidence type="ECO:0000256" key="2">
    <source>
        <dbReference type="ARBA" id="ARBA00023125"/>
    </source>
</evidence>
<organism evidence="6 7">
    <name type="scientific">Geodermatophilus obscurus</name>
    <dbReference type="NCBI Taxonomy" id="1861"/>
    <lineage>
        <taxon>Bacteria</taxon>
        <taxon>Bacillati</taxon>
        <taxon>Actinomycetota</taxon>
        <taxon>Actinomycetes</taxon>
        <taxon>Geodermatophilales</taxon>
        <taxon>Geodermatophilaceae</taxon>
        <taxon>Geodermatophilus</taxon>
    </lineage>
</organism>
<dbReference type="InterPro" id="IPR058245">
    <property type="entry name" value="NreC/VraR/RcsB-like_REC"/>
</dbReference>
<dbReference type="PANTHER" id="PTHR45566:SF2">
    <property type="entry name" value="NARL SUBFAMILY"/>
    <property type="match status" value="1"/>
</dbReference>
<protein>
    <submittedName>
        <fullName evidence="6">Two component transcriptional regulator, LuxR family</fullName>
    </submittedName>
</protein>
<dbReference type="CDD" id="cd17535">
    <property type="entry name" value="REC_NarL-like"/>
    <property type="match status" value="1"/>
</dbReference>
<dbReference type="GO" id="GO:0003677">
    <property type="term" value="F:DNA binding"/>
    <property type="evidence" value="ECO:0007669"/>
    <property type="project" value="UniProtKB-KW"/>
</dbReference>
<dbReference type="GO" id="GO:0006355">
    <property type="term" value="P:regulation of DNA-templated transcription"/>
    <property type="evidence" value="ECO:0007669"/>
    <property type="project" value="InterPro"/>
</dbReference>
<dbReference type="InterPro" id="IPR001789">
    <property type="entry name" value="Sig_transdc_resp-reg_receiver"/>
</dbReference>
<dbReference type="Gene3D" id="1.10.10.10">
    <property type="entry name" value="Winged helix-like DNA-binding domain superfamily/Winged helix DNA-binding domain"/>
    <property type="match status" value="1"/>
</dbReference>
<dbReference type="PRINTS" id="PR00038">
    <property type="entry name" value="HTHLUXR"/>
</dbReference>
<accession>A0A1M7SXY5</accession>
<proteinExistence type="predicted"/>
<dbReference type="InterPro" id="IPR011006">
    <property type="entry name" value="CheY-like_superfamily"/>
</dbReference>
<gene>
    <name evidence="6" type="ORF">SAMN05660350_01136</name>
</gene>
<dbReference type="InterPro" id="IPR016032">
    <property type="entry name" value="Sig_transdc_resp-reg_C-effctor"/>
</dbReference>
<evidence type="ECO:0000256" key="3">
    <source>
        <dbReference type="PROSITE-ProRule" id="PRU00169"/>
    </source>
</evidence>
<dbReference type="InterPro" id="IPR051015">
    <property type="entry name" value="EvgA-like"/>
</dbReference>
<dbReference type="EMBL" id="FRDM01000004">
    <property type="protein sequence ID" value="SHN63256.1"/>
    <property type="molecule type" value="Genomic_DNA"/>
</dbReference>
<dbReference type="PROSITE" id="PS50043">
    <property type="entry name" value="HTH_LUXR_2"/>
    <property type="match status" value="1"/>
</dbReference>
<dbReference type="Gene3D" id="3.40.50.2300">
    <property type="match status" value="1"/>
</dbReference>
<dbReference type="GO" id="GO:0000160">
    <property type="term" value="P:phosphorelay signal transduction system"/>
    <property type="evidence" value="ECO:0007669"/>
    <property type="project" value="InterPro"/>
</dbReference>
<dbReference type="SMART" id="SM00448">
    <property type="entry name" value="REC"/>
    <property type="match status" value="1"/>
</dbReference>
<dbReference type="Proteomes" id="UP000184428">
    <property type="component" value="Unassembled WGS sequence"/>
</dbReference>
<reference evidence="6 7" key="1">
    <citation type="submission" date="2016-12" db="EMBL/GenBank/DDBJ databases">
        <authorList>
            <person name="Song W.-J."/>
            <person name="Kurnit D.M."/>
        </authorList>
    </citation>
    <scope>NUCLEOTIDE SEQUENCE [LARGE SCALE GENOMIC DNA]</scope>
    <source>
        <strain evidence="6 7">DSM 43162</strain>
    </source>
</reference>
<evidence type="ECO:0000313" key="7">
    <source>
        <dbReference type="Proteomes" id="UP000184428"/>
    </source>
</evidence>
<dbReference type="CDD" id="cd06170">
    <property type="entry name" value="LuxR_C_like"/>
    <property type="match status" value="1"/>
</dbReference>
<feature type="domain" description="Response regulatory" evidence="5">
    <location>
        <begin position="14"/>
        <end position="129"/>
    </location>
</feature>
<dbReference type="SMART" id="SM00421">
    <property type="entry name" value="HTH_LUXR"/>
    <property type="match status" value="1"/>
</dbReference>
<name>A0A1M7SXY5_9ACTN</name>
<dbReference type="Pfam" id="PF00072">
    <property type="entry name" value="Response_reg"/>
    <property type="match status" value="1"/>
</dbReference>
<keyword evidence="1 3" id="KW-0597">Phosphoprotein</keyword>
<evidence type="ECO:0000256" key="1">
    <source>
        <dbReference type="ARBA" id="ARBA00022553"/>
    </source>
</evidence>
<dbReference type="SUPFAM" id="SSF46894">
    <property type="entry name" value="C-terminal effector domain of the bipartite response regulators"/>
    <property type="match status" value="1"/>
</dbReference>
<evidence type="ECO:0000259" key="5">
    <source>
        <dbReference type="PROSITE" id="PS50110"/>
    </source>
</evidence>
<evidence type="ECO:0000313" key="6">
    <source>
        <dbReference type="EMBL" id="SHN63256.1"/>
    </source>
</evidence>
<evidence type="ECO:0000259" key="4">
    <source>
        <dbReference type="PROSITE" id="PS50043"/>
    </source>
</evidence>
<dbReference type="Pfam" id="PF00196">
    <property type="entry name" value="GerE"/>
    <property type="match status" value="1"/>
</dbReference>
<feature type="modified residue" description="4-aspartylphosphate" evidence="3">
    <location>
        <position position="64"/>
    </location>
</feature>
<dbReference type="PROSITE" id="PS50110">
    <property type="entry name" value="RESPONSE_REGULATORY"/>
    <property type="match status" value="1"/>
</dbReference>
<sequence>MTLAHLERPTDLARVLVVDDHRTFAELLSGALASAGMDAIGTASSAAQAVAMAQDLQPDIVVMDIEMPRQDGLAATRRIREVAPNAVVAVVTAHRDPDWVVRAAQAGASAFIPKDGSLAEMIDVLSRVQPGQMLVAPSTFAGGGNRSSAPAGGRAPVPQLTRREQEVLDCLGRGMQVKAIARVLGITLETCRGYVKSLHAKLGVRSQLEAVVKAQQLGLLGAPDER</sequence>
<dbReference type="SUPFAM" id="SSF52172">
    <property type="entry name" value="CheY-like"/>
    <property type="match status" value="1"/>
</dbReference>
<dbReference type="InterPro" id="IPR036388">
    <property type="entry name" value="WH-like_DNA-bd_sf"/>
</dbReference>
<feature type="domain" description="HTH luxR-type" evidence="4">
    <location>
        <begin position="153"/>
        <end position="218"/>
    </location>
</feature>
<dbReference type="RefSeq" id="WP_072914801.1">
    <property type="nucleotide sequence ID" value="NZ_FRDM01000004.1"/>
</dbReference>
<dbReference type="AlphaFoldDB" id="A0A1M7SXY5"/>
<dbReference type="InterPro" id="IPR000792">
    <property type="entry name" value="Tscrpt_reg_LuxR_C"/>
</dbReference>